<accession>A0A1Y6K0V1</accession>
<sequence length="36" mass="4181">MIVETHKGLDLQFPTEVPDIESDREKLKEILAEDLK</sequence>
<name>A0A1Y6K0V1_9CHLR</name>
<organism evidence="1 2">
    <name type="scientific">Candidatus Brevifilum fermentans</name>
    <dbReference type="NCBI Taxonomy" id="1986204"/>
    <lineage>
        <taxon>Bacteria</taxon>
        <taxon>Bacillati</taxon>
        <taxon>Chloroflexota</taxon>
        <taxon>Anaerolineae</taxon>
        <taxon>Anaerolineales</taxon>
        <taxon>Anaerolineaceae</taxon>
        <taxon>Candidatus Brevifilum</taxon>
    </lineage>
</organism>
<protein>
    <submittedName>
        <fullName evidence="1">Uncharacterized protein</fullName>
    </submittedName>
</protein>
<evidence type="ECO:0000313" key="1">
    <source>
        <dbReference type="EMBL" id="SMX53315.1"/>
    </source>
</evidence>
<gene>
    <name evidence="1" type="ORF">CFX1CAM_0249</name>
</gene>
<dbReference type="Proteomes" id="UP000195514">
    <property type="component" value="Chromosome I"/>
</dbReference>
<keyword evidence="2" id="KW-1185">Reference proteome</keyword>
<evidence type="ECO:0000313" key="2">
    <source>
        <dbReference type="Proteomes" id="UP000195514"/>
    </source>
</evidence>
<dbReference type="EMBL" id="LT859958">
    <property type="protein sequence ID" value="SMX53315.1"/>
    <property type="molecule type" value="Genomic_DNA"/>
</dbReference>
<dbReference type="KEGG" id="abat:CFX1CAM_0249"/>
<reference evidence="2" key="1">
    <citation type="submission" date="2017-05" db="EMBL/GenBank/DDBJ databases">
        <authorList>
            <person name="Kirkegaard R."/>
            <person name="Mcilroy J S."/>
        </authorList>
    </citation>
    <scope>NUCLEOTIDE SEQUENCE [LARGE SCALE GENOMIC DNA]</scope>
</reference>
<proteinExistence type="predicted"/>
<dbReference type="AlphaFoldDB" id="A0A1Y6K0V1"/>